<evidence type="ECO:0000313" key="4">
    <source>
        <dbReference type="Proteomes" id="UP001219525"/>
    </source>
</evidence>
<dbReference type="Proteomes" id="UP001219525">
    <property type="component" value="Unassembled WGS sequence"/>
</dbReference>
<dbReference type="SUPFAM" id="SSF81383">
    <property type="entry name" value="F-box domain"/>
    <property type="match status" value="1"/>
</dbReference>
<dbReference type="Pfam" id="PF12937">
    <property type="entry name" value="F-box-like"/>
    <property type="match status" value="1"/>
</dbReference>
<dbReference type="Gene3D" id="1.20.1280.50">
    <property type="match status" value="1"/>
</dbReference>
<name>A0AAD6UPK3_9AGAR</name>
<evidence type="ECO:0000256" key="1">
    <source>
        <dbReference type="SAM" id="MobiDB-lite"/>
    </source>
</evidence>
<dbReference type="InterPro" id="IPR036047">
    <property type="entry name" value="F-box-like_dom_sf"/>
</dbReference>
<dbReference type="InterPro" id="IPR001810">
    <property type="entry name" value="F-box_dom"/>
</dbReference>
<evidence type="ECO:0000259" key="2">
    <source>
        <dbReference type="Pfam" id="PF12937"/>
    </source>
</evidence>
<dbReference type="AlphaFoldDB" id="A0AAD6UPK3"/>
<evidence type="ECO:0000313" key="3">
    <source>
        <dbReference type="EMBL" id="KAJ7191794.1"/>
    </source>
</evidence>
<organism evidence="3 4">
    <name type="scientific">Mycena pura</name>
    <dbReference type="NCBI Taxonomy" id="153505"/>
    <lineage>
        <taxon>Eukaryota</taxon>
        <taxon>Fungi</taxon>
        <taxon>Dikarya</taxon>
        <taxon>Basidiomycota</taxon>
        <taxon>Agaricomycotina</taxon>
        <taxon>Agaricomycetes</taxon>
        <taxon>Agaricomycetidae</taxon>
        <taxon>Agaricales</taxon>
        <taxon>Marasmiineae</taxon>
        <taxon>Mycenaceae</taxon>
        <taxon>Mycena</taxon>
    </lineage>
</organism>
<feature type="region of interest" description="Disordered" evidence="1">
    <location>
        <begin position="1"/>
        <end position="24"/>
    </location>
</feature>
<accession>A0AAD6UPK3</accession>
<reference evidence="3" key="1">
    <citation type="submission" date="2023-03" db="EMBL/GenBank/DDBJ databases">
        <title>Massive genome expansion in bonnet fungi (Mycena s.s.) driven by repeated elements and novel gene families across ecological guilds.</title>
        <authorList>
            <consortium name="Lawrence Berkeley National Laboratory"/>
            <person name="Harder C.B."/>
            <person name="Miyauchi S."/>
            <person name="Viragh M."/>
            <person name="Kuo A."/>
            <person name="Thoen E."/>
            <person name="Andreopoulos B."/>
            <person name="Lu D."/>
            <person name="Skrede I."/>
            <person name="Drula E."/>
            <person name="Henrissat B."/>
            <person name="Morin E."/>
            <person name="Kohler A."/>
            <person name="Barry K."/>
            <person name="LaButti K."/>
            <person name="Morin E."/>
            <person name="Salamov A."/>
            <person name="Lipzen A."/>
            <person name="Mereny Z."/>
            <person name="Hegedus B."/>
            <person name="Baldrian P."/>
            <person name="Stursova M."/>
            <person name="Weitz H."/>
            <person name="Taylor A."/>
            <person name="Grigoriev I.V."/>
            <person name="Nagy L.G."/>
            <person name="Martin F."/>
            <person name="Kauserud H."/>
        </authorList>
    </citation>
    <scope>NUCLEOTIDE SEQUENCE</scope>
    <source>
        <strain evidence="3">9144</strain>
    </source>
</reference>
<feature type="domain" description="F-box" evidence="2">
    <location>
        <begin position="95"/>
        <end position="150"/>
    </location>
</feature>
<sequence>MSSQTECSPARSGPDPPKEFQLPASPCPELLVTNSVPSDFQSDEIRKLILDVEAEISGLDAEIINVSRALGRRLKLKRAGLAKFVKSHRGVVSAIRRLPSELLAEFFSYFLAASDSFHSPELALSRVVGVCNRWRTTVLASPMLWRHISLSIYESPSHGPEKLKQISMQLQRSAAAALSIGLDAETEHIYPFHELPFSIRLLDLLLTESRRWKSLYLFIHPSDHKHFTKAEFPILEKLSLVVFESWTENASLFFKSFPALVDLTIRVDGNSLRVPGKLILEREFI</sequence>
<proteinExistence type="predicted"/>
<comment type="caution">
    <text evidence="3">The sequence shown here is derived from an EMBL/GenBank/DDBJ whole genome shotgun (WGS) entry which is preliminary data.</text>
</comment>
<gene>
    <name evidence="3" type="ORF">GGX14DRAFT_597029</name>
</gene>
<keyword evidence="4" id="KW-1185">Reference proteome</keyword>
<protein>
    <recommendedName>
        <fullName evidence="2">F-box domain-containing protein</fullName>
    </recommendedName>
</protein>
<dbReference type="EMBL" id="JARJCW010000128">
    <property type="protein sequence ID" value="KAJ7191794.1"/>
    <property type="molecule type" value="Genomic_DNA"/>
</dbReference>